<dbReference type="Pfam" id="PF22848">
    <property type="entry name" value="ASD1_dom"/>
    <property type="match status" value="1"/>
</dbReference>
<dbReference type="InterPro" id="IPR010720">
    <property type="entry name" value="Alpha-L-AF_C"/>
</dbReference>
<proteinExistence type="inferred from homology"/>
<dbReference type="InterPro" id="IPR051563">
    <property type="entry name" value="Glycosyl_Hydrolase_51"/>
</dbReference>
<dbReference type="SUPFAM" id="SSF51445">
    <property type="entry name" value="(Trans)glycosidases"/>
    <property type="match status" value="1"/>
</dbReference>
<evidence type="ECO:0000313" key="9">
    <source>
        <dbReference type="Proteomes" id="UP000013827"/>
    </source>
</evidence>
<protein>
    <recommendedName>
        <fullName evidence="3">non-reducing end alpha-L-arabinofuranosidase</fullName>
        <ecNumber evidence="3">3.2.1.55</ecNumber>
    </recommendedName>
</protein>
<feature type="domain" description="Alpha-L-arabinofuranosidase C-terminal" evidence="7">
    <location>
        <begin position="396"/>
        <end position="582"/>
    </location>
</feature>
<dbReference type="InterPro" id="IPR017853">
    <property type="entry name" value="GH"/>
</dbReference>
<dbReference type="KEGG" id="ehx:EMIHUDRAFT_105091"/>
<dbReference type="Proteomes" id="UP000013827">
    <property type="component" value="Unassembled WGS sequence"/>
</dbReference>
<dbReference type="GO" id="GO:0046556">
    <property type="term" value="F:alpha-L-arabinofuranosidase activity"/>
    <property type="evidence" value="ECO:0007669"/>
    <property type="project" value="UniProtKB-EC"/>
</dbReference>
<dbReference type="EC" id="3.2.1.55" evidence="3"/>
<accession>A0A0D3IHC1</accession>
<keyword evidence="4" id="KW-0732">Signal</keyword>
<evidence type="ECO:0000256" key="2">
    <source>
        <dbReference type="ARBA" id="ARBA00007186"/>
    </source>
</evidence>
<reference evidence="8" key="2">
    <citation type="submission" date="2024-10" db="UniProtKB">
        <authorList>
            <consortium name="EnsemblProtists"/>
        </authorList>
    </citation>
    <scope>IDENTIFICATION</scope>
</reference>
<evidence type="ECO:0000256" key="6">
    <source>
        <dbReference type="ARBA" id="ARBA00023180"/>
    </source>
</evidence>
<dbReference type="PANTHER" id="PTHR31776:SF0">
    <property type="entry name" value="ALPHA-L-ARABINOFURANOSIDASE 1"/>
    <property type="match status" value="1"/>
</dbReference>
<keyword evidence="6" id="KW-0325">Glycoprotein</keyword>
<evidence type="ECO:0000259" key="7">
    <source>
        <dbReference type="SMART" id="SM00813"/>
    </source>
</evidence>
<dbReference type="Gene3D" id="3.20.20.80">
    <property type="entry name" value="Glycosidases"/>
    <property type="match status" value="1"/>
</dbReference>
<evidence type="ECO:0000256" key="3">
    <source>
        <dbReference type="ARBA" id="ARBA00012670"/>
    </source>
</evidence>
<dbReference type="EnsemblProtists" id="EOD10656">
    <property type="protein sequence ID" value="EOD10656"/>
    <property type="gene ID" value="EMIHUDRAFT_105091"/>
</dbReference>
<dbReference type="PaxDb" id="2903-EOD10656"/>
<dbReference type="RefSeq" id="XP_005763085.1">
    <property type="nucleotide sequence ID" value="XM_005763028.1"/>
</dbReference>
<dbReference type="SMART" id="SM00813">
    <property type="entry name" value="Alpha-L-AF_C"/>
    <property type="match status" value="1"/>
</dbReference>
<evidence type="ECO:0000313" key="8">
    <source>
        <dbReference type="EnsemblProtists" id="EOD10656"/>
    </source>
</evidence>
<comment type="similarity">
    <text evidence="2">Belongs to the glycosyl hydrolase 51 family.</text>
</comment>
<comment type="catalytic activity">
    <reaction evidence="1">
        <text>Hydrolysis of terminal non-reducing alpha-L-arabinofuranoside residues in alpha-L-arabinosides.</text>
        <dbReference type="EC" id="3.2.1.55"/>
    </reaction>
</comment>
<name>A0A0D3IHC1_EMIH1</name>
<dbReference type="STRING" id="2903.R1DIK3"/>
<dbReference type="InterPro" id="IPR055235">
    <property type="entry name" value="ASD1_cat"/>
</dbReference>
<reference evidence="9" key="1">
    <citation type="journal article" date="2013" name="Nature">
        <title>Pan genome of the phytoplankton Emiliania underpins its global distribution.</title>
        <authorList>
            <person name="Read B.A."/>
            <person name="Kegel J."/>
            <person name="Klute M.J."/>
            <person name="Kuo A."/>
            <person name="Lefebvre S.C."/>
            <person name="Maumus F."/>
            <person name="Mayer C."/>
            <person name="Miller J."/>
            <person name="Monier A."/>
            <person name="Salamov A."/>
            <person name="Young J."/>
            <person name="Aguilar M."/>
            <person name="Claverie J.M."/>
            <person name="Frickenhaus S."/>
            <person name="Gonzalez K."/>
            <person name="Herman E.K."/>
            <person name="Lin Y.C."/>
            <person name="Napier J."/>
            <person name="Ogata H."/>
            <person name="Sarno A.F."/>
            <person name="Shmutz J."/>
            <person name="Schroeder D."/>
            <person name="de Vargas C."/>
            <person name="Verret F."/>
            <person name="von Dassow P."/>
            <person name="Valentin K."/>
            <person name="Van de Peer Y."/>
            <person name="Wheeler G."/>
            <person name="Dacks J.B."/>
            <person name="Delwiche C.F."/>
            <person name="Dyhrman S.T."/>
            <person name="Glockner G."/>
            <person name="John U."/>
            <person name="Richards T."/>
            <person name="Worden A.Z."/>
            <person name="Zhang X."/>
            <person name="Grigoriev I.V."/>
            <person name="Allen A.E."/>
            <person name="Bidle K."/>
            <person name="Borodovsky M."/>
            <person name="Bowler C."/>
            <person name="Brownlee C."/>
            <person name="Cock J.M."/>
            <person name="Elias M."/>
            <person name="Gladyshev V.N."/>
            <person name="Groth M."/>
            <person name="Guda C."/>
            <person name="Hadaegh A."/>
            <person name="Iglesias-Rodriguez M.D."/>
            <person name="Jenkins J."/>
            <person name="Jones B.M."/>
            <person name="Lawson T."/>
            <person name="Leese F."/>
            <person name="Lindquist E."/>
            <person name="Lobanov A."/>
            <person name="Lomsadze A."/>
            <person name="Malik S.B."/>
            <person name="Marsh M.E."/>
            <person name="Mackinder L."/>
            <person name="Mock T."/>
            <person name="Mueller-Roeber B."/>
            <person name="Pagarete A."/>
            <person name="Parker M."/>
            <person name="Probert I."/>
            <person name="Quesneville H."/>
            <person name="Raines C."/>
            <person name="Rensing S.A."/>
            <person name="Riano-Pachon D.M."/>
            <person name="Richier S."/>
            <person name="Rokitta S."/>
            <person name="Shiraiwa Y."/>
            <person name="Soanes D.M."/>
            <person name="van der Giezen M."/>
            <person name="Wahlund T.M."/>
            <person name="Williams B."/>
            <person name="Wilson W."/>
            <person name="Wolfe G."/>
            <person name="Wurch L.L."/>
        </authorList>
    </citation>
    <scope>NUCLEOTIDE SEQUENCE</scope>
</reference>
<keyword evidence="5" id="KW-0378">Hydrolase</keyword>
<dbReference type="GO" id="GO:0046373">
    <property type="term" value="P:L-arabinose metabolic process"/>
    <property type="evidence" value="ECO:0007669"/>
    <property type="project" value="InterPro"/>
</dbReference>
<evidence type="ECO:0000256" key="4">
    <source>
        <dbReference type="ARBA" id="ARBA00022729"/>
    </source>
</evidence>
<keyword evidence="9" id="KW-1185">Reference proteome</keyword>
<dbReference type="GeneID" id="17256879"/>
<evidence type="ECO:0000256" key="5">
    <source>
        <dbReference type="ARBA" id="ARBA00022801"/>
    </source>
</evidence>
<dbReference type="HOGENOM" id="CLU_379684_0_0_1"/>
<evidence type="ECO:0000256" key="1">
    <source>
        <dbReference type="ARBA" id="ARBA00001462"/>
    </source>
</evidence>
<sequence>MLATWNATLVLNLSQPTLPILTPTGMFGSFFEDFLHAADGGIYAEKLSNRALGFGLADTASDEGWYSAGGDVTRDDSMPLNVAVPHALWLRPSDGSDAVAINNGFLAGGFAAQKGEKLRLSLWATTRGFESHNGSLTATLLDGGAPIGSVELLCAGKALPRWQQLTATLVASEACESCRLRLVASASGRVSESRPAVLRTPGGCYVEGDKLANGWVWKRTLGPIETRPGHYNDVWRYWTDDGIGMACMFELLQMADDVGAKPLLVVNAGCSKRGRADAGHLGHVLATSIPRPYGMSGRPHDENGYAANFVAIASAVRARHPALPLVVGCETQAQLDAVLKAEPSIATLASLDCGRRAPLLANFFDVHQRHDPTAMLQHAHEFDAYPRSGQPKVFVSEYSSPRKLFPNSTTLGAAVAEAAYMAGIEANGDARPDDRHGSSGVSAISISSSSSFGNPSWAVQKLFMAHQPAGLLRSSLSVSGASCTAWANGGSCVGDATPSTMLAASVSSSASGEAQVKLVNYGPQAVALRVTGKGDGHSGVGLATLSWISGAEGDVNSFEYPRRVGVRRRAADPGEFKLSPWRSHIRNPLSFKDALRKLASRADLGFVSLSSELGIVHDVCAGAGRANGKHVLALGRKTGAIRLNCARDYVFPKRGCFAVSARRIHATPQEQWAAYYRTFAEHHAPVVLRGRTYEGVDGLERVWPLLFGCYNSTAAGPHPAHGTLECYDAE</sequence>
<dbReference type="AlphaFoldDB" id="A0A0D3IHC1"/>
<dbReference type="PANTHER" id="PTHR31776">
    <property type="entry name" value="ALPHA-L-ARABINOFURANOSIDASE 1"/>
    <property type="match status" value="1"/>
</dbReference>
<organism evidence="8 9">
    <name type="scientific">Emiliania huxleyi (strain CCMP1516)</name>
    <dbReference type="NCBI Taxonomy" id="280463"/>
    <lineage>
        <taxon>Eukaryota</taxon>
        <taxon>Haptista</taxon>
        <taxon>Haptophyta</taxon>
        <taxon>Prymnesiophyceae</taxon>
        <taxon>Isochrysidales</taxon>
        <taxon>Noelaerhabdaceae</taxon>
        <taxon>Emiliania</taxon>
    </lineage>
</organism>